<keyword evidence="2" id="KW-1185">Reference proteome</keyword>
<dbReference type="Proteomes" id="UP000248706">
    <property type="component" value="Unassembled WGS sequence"/>
</dbReference>
<comment type="caution">
    <text evidence="1">The sequence shown here is derived from an EMBL/GenBank/DDBJ whole genome shotgun (WGS) entry which is preliminary data.</text>
</comment>
<dbReference type="AlphaFoldDB" id="A0A328VE06"/>
<organism evidence="1 2">
    <name type="scientific">Thermogemmatispora tikiterensis</name>
    <dbReference type="NCBI Taxonomy" id="1825093"/>
    <lineage>
        <taxon>Bacteria</taxon>
        <taxon>Bacillati</taxon>
        <taxon>Chloroflexota</taxon>
        <taxon>Ktedonobacteria</taxon>
        <taxon>Thermogemmatisporales</taxon>
        <taxon>Thermogemmatisporaceae</taxon>
        <taxon>Thermogemmatispora</taxon>
    </lineage>
</organism>
<dbReference type="EMBL" id="MCIF01000002">
    <property type="protein sequence ID" value="RAQ94242.1"/>
    <property type="molecule type" value="Genomic_DNA"/>
</dbReference>
<evidence type="ECO:0008006" key="3">
    <source>
        <dbReference type="Google" id="ProtNLM"/>
    </source>
</evidence>
<accession>A0A328VE06</accession>
<protein>
    <recommendedName>
        <fullName evidence="3">GE37468 family thiazolyl peptide</fullName>
    </recommendedName>
</protein>
<sequence>MNELHGELAQLELEGLSLDNLEIEDLKLSSEGGLELLTTGHGMVEIGASSGQTACCSCCIVCCCCPCLG</sequence>
<dbReference type="RefSeq" id="WP_223258146.1">
    <property type="nucleotide sequence ID" value="NZ_MCIF01000002.1"/>
</dbReference>
<evidence type="ECO:0000313" key="2">
    <source>
        <dbReference type="Proteomes" id="UP000248706"/>
    </source>
</evidence>
<dbReference type="NCBIfam" id="NF033399">
    <property type="entry name" value="thiazolyl_GetA"/>
    <property type="match status" value="1"/>
</dbReference>
<gene>
    <name evidence="1" type="ORF">A4R35_01780</name>
</gene>
<proteinExistence type="predicted"/>
<evidence type="ECO:0000313" key="1">
    <source>
        <dbReference type="EMBL" id="RAQ94242.1"/>
    </source>
</evidence>
<reference evidence="1 2" key="1">
    <citation type="submission" date="2016-08" db="EMBL/GenBank/DDBJ databases">
        <title>Analysis of Carbohydrate Active Enzymes in Thermogemmatispora T81 Reveals Carbohydrate Degradation Ability.</title>
        <authorList>
            <person name="Tomazini A."/>
            <person name="Lal S."/>
            <person name="Stott M."/>
            <person name="Henrissat B."/>
            <person name="Polikarpov I."/>
            <person name="Sparling R."/>
            <person name="Levin D.B."/>
        </authorList>
    </citation>
    <scope>NUCLEOTIDE SEQUENCE [LARGE SCALE GENOMIC DNA]</scope>
    <source>
        <strain evidence="1 2">T81</strain>
    </source>
</reference>
<name>A0A328VE06_9CHLR</name>